<dbReference type="EMBL" id="JAHFVK010000001">
    <property type="protein sequence ID" value="MBT2133430.1"/>
    <property type="molecule type" value="Genomic_DNA"/>
</dbReference>
<protein>
    <submittedName>
        <fullName evidence="1">Uncharacterized protein</fullName>
    </submittedName>
</protein>
<evidence type="ECO:0000313" key="1">
    <source>
        <dbReference type="EMBL" id="MBT2133430.1"/>
    </source>
</evidence>
<proteinExistence type="predicted"/>
<dbReference type="RefSeq" id="WP_214534680.1">
    <property type="nucleotide sequence ID" value="NZ_JAHFVK010000001.1"/>
</dbReference>
<gene>
    <name evidence="1" type="ORF">KK137_03695</name>
</gene>
<evidence type="ECO:0000313" key="2">
    <source>
        <dbReference type="Proteomes" id="UP000811255"/>
    </source>
</evidence>
<sequence>MNRIADDTDRFEEERVGDCVPIGGIAAVQPANNNRLLLFMRDRRVLSAALERSCNSEDYYLGFYVERSGDGQLCSRRDKLQSRAGASCRFTKLSRLVAERD</sequence>
<dbReference type="Proteomes" id="UP000811255">
    <property type="component" value="Unassembled WGS sequence"/>
</dbReference>
<accession>A0ABS5W0Y9</accession>
<keyword evidence="2" id="KW-1185">Reference proteome</keyword>
<comment type="caution">
    <text evidence="1">The sequence shown here is derived from an EMBL/GenBank/DDBJ whole genome shotgun (WGS) entry which is preliminary data.</text>
</comment>
<name>A0ABS5W0Y9_9SPHN</name>
<organism evidence="1 2">
    <name type="scientific">Croceibacterium selenioxidans</name>
    <dbReference type="NCBI Taxonomy" id="2838833"/>
    <lineage>
        <taxon>Bacteria</taxon>
        <taxon>Pseudomonadati</taxon>
        <taxon>Pseudomonadota</taxon>
        <taxon>Alphaproteobacteria</taxon>
        <taxon>Sphingomonadales</taxon>
        <taxon>Erythrobacteraceae</taxon>
        <taxon>Croceibacterium</taxon>
    </lineage>
</organism>
<reference evidence="1 2" key="1">
    <citation type="submission" date="2021-05" db="EMBL/GenBank/DDBJ databases">
        <title>Croceibacterium sp. LX-88 genome sequence.</title>
        <authorList>
            <person name="Luo X."/>
        </authorList>
    </citation>
    <scope>NUCLEOTIDE SEQUENCE [LARGE SCALE GENOMIC DNA]</scope>
    <source>
        <strain evidence="1 2">LX-88</strain>
    </source>
</reference>